<reference evidence="2" key="2">
    <citation type="submission" date="2020-11" db="EMBL/GenBank/DDBJ databases">
        <authorList>
            <person name="McCartney M.A."/>
            <person name="Auch B."/>
            <person name="Kono T."/>
            <person name="Mallez S."/>
            <person name="Becker A."/>
            <person name="Gohl D.M."/>
            <person name="Silverstein K.A.T."/>
            <person name="Koren S."/>
            <person name="Bechman K.B."/>
            <person name="Herman A."/>
            <person name="Abrahante J.E."/>
            <person name="Garbe J."/>
        </authorList>
    </citation>
    <scope>NUCLEOTIDE SEQUENCE</scope>
    <source>
        <strain evidence="2">Duluth1</strain>
        <tissue evidence="2">Whole animal</tissue>
    </source>
</reference>
<accession>A0A9D4NIC3</accession>
<dbReference type="EMBL" id="JAIWYP010000001">
    <property type="protein sequence ID" value="KAH3895221.1"/>
    <property type="molecule type" value="Genomic_DNA"/>
</dbReference>
<organism evidence="2 3">
    <name type="scientific">Dreissena polymorpha</name>
    <name type="common">Zebra mussel</name>
    <name type="synonym">Mytilus polymorpha</name>
    <dbReference type="NCBI Taxonomy" id="45954"/>
    <lineage>
        <taxon>Eukaryota</taxon>
        <taxon>Metazoa</taxon>
        <taxon>Spiralia</taxon>
        <taxon>Lophotrochozoa</taxon>
        <taxon>Mollusca</taxon>
        <taxon>Bivalvia</taxon>
        <taxon>Autobranchia</taxon>
        <taxon>Heteroconchia</taxon>
        <taxon>Euheterodonta</taxon>
        <taxon>Imparidentia</taxon>
        <taxon>Neoheterodontei</taxon>
        <taxon>Myida</taxon>
        <taxon>Dreissenoidea</taxon>
        <taxon>Dreissenidae</taxon>
        <taxon>Dreissena</taxon>
    </lineage>
</organism>
<reference evidence="2" key="1">
    <citation type="journal article" date="2019" name="bioRxiv">
        <title>The Genome of the Zebra Mussel, Dreissena polymorpha: A Resource for Invasive Species Research.</title>
        <authorList>
            <person name="McCartney M.A."/>
            <person name="Auch B."/>
            <person name="Kono T."/>
            <person name="Mallez S."/>
            <person name="Zhang Y."/>
            <person name="Obille A."/>
            <person name="Becker A."/>
            <person name="Abrahante J.E."/>
            <person name="Garbe J."/>
            <person name="Badalamenti J.P."/>
            <person name="Herman A."/>
            <person name="Mangelson H."/>
            <person name="Liachko I."/>
            <person name="Sullivan S."/>
            <person name="Sone E.D."/>
            <person name="Koren S."/>
            <person name="Silverstein K.A.T."/>
            <person name="Beckman K.B."/>
            <person name="Gohl D.M."/>
        </authorList>
    </citation>
    <scope>NUCLEOTIDE SEQUENCE</scope>
    <source>
        <strain evidence="2">Duluth1</strain>
        <tissue evidence="2">Whole animal</tissue>
    </source>
</reference>
<evidence type="ECO:0000313" key="3">
    <source>
        <dbReference type="Proteomes" id="UP000828390"/>
    </source>
</evidence>
<protein>
    <submittedName>
        <fullName evidence="2">Uncharacterized protein</fullName>
    </submittedName>
</protein>
<feature type="region of interest" description="Disordered" evidence="1">
    <location>
        <begin position="172"/>
        <end position="192"/>
    </location>
</feature>
<gene>
    <name evidence="2" type="ORF">DPMN_019381</name>
</gene>
<evidence type="ECO:0000256" key="1">
    <source>
        <dbReference type="SAM" id="MobiDB-lite"/>
    </source>
</evidence>
<dbReference type="AlphaFoldDB" id="A0A9D4NIC3"/>
<dbReference type="Proteomes" id="UP000828390">
    <property type="component" value="Unassembled WGS sequence"/>
</dbReference>
<proteinExistence type="predicted"/>
<comment type="caution">
    <text evidence="2">The sequence shown here is derived from an EMBL/GenBank/DDBJ whole genome shotgun (WGS) entry which is preliminary data.</text>
</comment>
<name>A0A9D4NIC3_DREPO</name>
<evidence type="ECO:0000313" key="2">
    <source>
        <dbReference type="EMBL" id="KAH3895221.1"/>
    </source>
</evidence>
<sequence length="192" mass="21547">MDHELGPLMLAEKVIIADIEDEVLLGYDILKGRDGVPADILLNSNKILLDGLEISLFQVGKSNRARRVTVAKDMTLPGLAEAVVSVFEERFIEDDDEINSNFLVEPSQQFQDRYALRMAATLVDVNKSPTCRVRILNPFATEVTLRQDNEIGRTERIERIVSVIATEECAEDKGNHEAMSQNRPRFCKDTAS</sequence>
<keyword evidence="3" id="KW-1185">Reference proteome</keyword>